<proteinExistence type="predicted"/>
<accession>W0JU50</accession>
<dbReference type="HOGENOM" id="CLU_2152528_0_0_2"/>
<protein>
    <submittedName>
        <fullName evidence="2">Uncharacterized protein</fullName>
    </submittedName>
</protein>
<keyword evidence="3" id="KW-1185">Reference proteome</keyword>
<reference evidence="2 3" key="1">
    <citation type="submission" date="2014-01" db="EMBL/GenBank/DDBJ databases">
        <authorList>
            <consortium name="DOE Joint Genome Institute"/>
            <person name="Anderson I."/>
            <person name="Huntemann M."/>
            <person name="Han J."/>
            <person name="Chen A."/>
            <person name="Kyrpides N."/>
            <person name="Mavromatis K."/>
            <person name="Markowitz V."/>
            <person name="Palaniappan K."/>
            <person name="Ivanova N."/>
            <person name="Schaumberg A."/>
            <person name="Pati A."/>
            <person name="Liolios K."/>
            <person name="Nordberg H.P."/>
            <person name="Cantor M.N."/>
            <person name="Hua S.X."/>
            <person name="Woyke T."/>
        </authorList>
    </citation>
    <scope>NUCLEOTIDE SEQUENCE [LARGE SCALE GENOMIC DNA]</scope>
    <source>
        <strain evidence="2 3">XH-48</strain>
    </source>
</reference>
<dbReference type="GeneID" id="25144568"/>
<keyword evidence="1" id="KW-0812">Transmembrane</keyword>
<gene>
    <name evidence="2" type="ORF">HALLA_08770</name>
</gene>
<keyword evidence="1" id="KW-0472">Membrane</keyword>
<dbReference type="RefSeq" id="WP_049952142.1">
    <property type="nucleotide sequence ID" value="NZ_CP007055.1"/>
</dbReference>
<evidence type="ECO:0000313" key="3">
    <source>
        <dbReference type="Proteomes" id="UP000019024"/>
    </source>
</evidence>
<sequence length="111" mass="11757">MTERSLIRGSTTTGYFAALTAADGDGRRGGCPDGDHEGVTRSRFRFRVRRFCLRFGLALGLGVGFALGLEDSIRVLVLAVGGVSLAQVRPVALGRVGTRSSAFDPLEDGRS</sequence>
<dbReference type="EMBL" id="CP007055">
    <property type="protein sequence ID" value="AHG00812.1"/>
    <property type="molecule type" value="Genomic_DNA"/>
</dbReference>
<organism evidence="2 3">
    <name type="scientific">Halostagnicola larsenii XH-48</name>
    <dbReference type="NCBI Taxonomy" id="797299"/>
    <lineage>
        <taxon>Archaea</taxon>
        <taxon>Methanobacteriati</taxon>
        <taxon>Methanobacteriota</taxon>
        <taxon>Stenosarchaea group</taxon>
        <taxon>Halobacteria</taxon>
        <taxon>Halobacteriales</taxon>
        <taxon>Natrialbaceae</taxon>
        <taxon>Halostagnicola</taxon>
    </lineage>
</organism>
<dbReference type="STRING" id="797299.HALLA_08770"/>
<evidence type="ECO:0000256" key="1">
    <source>
        <dbReference type="SAM" id="Phobius"/>
    </source>
</evidence>
<feature type="transmembrane region" description="Helical" evidence="1">
    <location>
        <begin position="51"/>
        <end position="69"/>
    </location>
</feature>
<evidence type="ECO:0000313" key="2">
    <source>
        <dbReference type="EMBL" id="AHG00812.1"/>
    </source>
</evidence>
<keyword evidence="1" id="KW-1133">Transmembrane helix</keyword>
<dbReference type="AlphaFoldDB" id="W0JU50"/>
<name>W0JU50_9EURY</name>
<dbReference type="KEGG" id="hlr:HALLA_08770"/>
<dbReference type="Proteomes" id="UP000019024">
    <property type="component" value="Chromosome"/>
</dbReference>